<proteinExistence type="predicted"/>
<comment type="caution">
    <text evidence="4">The sequence shown here is derived from an EMBL/GenBank/DDBJ whole genome shotgun (WGS) entry which is preliminary data.</text>
</comment>
<dbReference type="Pfam" id="PF13505">
    <property type="entry name" value="OMP_b-brl"/>
    <property type="match status" value="1"/>
</dbReference>
<organism evidence="4 5">
    <name type="scientific">Vibrio stylophorae</name>
    <dbReference type="NCBI Taxonomy" id="659351"/>
    <lineage>
        <taxon>Bacteria</taxon>
        <taxon>Pseudomonadati</taxon>
        <taxon>Pseudomonadota</taxon>
        <taxon>Gammaproteobacteria</taxon>
        <taxon>Vibrionales</taxon>
        <taxon>Vibrionaceae</taxon>
        <taxon>Vibrio</taxon>
    </lineage>
</organism>
<reference evidence="4" key="1">
    <citation type="submission" date="2021-11" db="EMBL/GenBank/DDBJ databases">
        <authorList>
            <person name="Rodrigo-Torres L."/>
            <person name="Arahal R. D."/>
            <person name="Lucena T."/>
        </authorList>
    </citation>
    <scope>NUCLEOTIDE SEQUENCE</scope>
    <source>
        <strain evidence="4">CECT 7929</strain>
    </source>
</reference>
<dbReference type="NCBIfam" id="NF033908">
    <property type="entry name" value="AcfA_fam_omp"/>
    <property type="match status" value="1"/>
</dbReference>
<dbReference type="Proteomes" id="UP000838672">
    <property type="component" value="Unassembled WGS sequence"/>
</dbReference>
<name>A0ABM8ZXL3_9VIBR</name>
<evidence type="ECO:0000256" key="2">
    <source>
        <dbReference type="SAM" id="SignalP"/>
    </source>
</evidence>
<evidence type="ECO:0000256" key="1">
    <source>
        <dbReference type="ARBA" id="ARBA00022729"/>
    </source>
</evidence>
<keyword evidence="5" id="KW-1185">Reference proteome</keyword>
<accession>A0ABM8ZXL3</accession>
<gene>
    <name evidence="4" type="ORF">VST7929_03052</name>
</gene>
<feature type="chain" id="PRO_5046024582" description="Outer membrane protein beta-barrel domain-containing protein" evidence="2">
    <location>
        <begin position="24"/>
        <end position="221"/>
    </location>
</feature>
<dbReference type="InterPro" id="IPR011250">
    <property type="entry name" value="OMP/PagP_B-barrel"/>
</dbReference>
<feature type="domain" description="Outer membrane protein beta-barrel" evidence="3">
    <location>
        <begin position="12"/>
        <end position="218"/>
    </location>
</feature>
<sequence length="221" mass="24937">MKRTMMKTIPLYALALCAFPTFAAPYVGVGYALGYAQQDQNIRFNEQPSSKLDPNLEDGIASLFAGYTLSPSWAIELGYRQYDLDDSHTANLGTVNQGGKDYYHSKEWDASVDAKQVYLAPVWRYQLSEKWQGQIKAGLTYTQYQASQSLDNELELITNDDIEINNRLEHQSKDHNQFGGLVSVGVAYQLMPQWFVGGDVQYQADSFAQVTAINLATRYQF</sequence>
<evidence type="ECO:0000313" key="5">
    <source>
        <dbReference type="Proteomes" id="UP000838672"/>
    </source>
</evidence>
<evidence type="ECO:0000259" key="3">
    <source>
        <dbReference type="Pfam" id="PF13505"/>
    </source>
</evidence>
<dbReference type="Gene3D" id="2.40.160.20">
    <property type="match status" value="1"/>
</dbReference>
<protein>
    <recommendedName>
        <fullName evidence="3">Outer membrane protein beta-barrel domain-containing protein</fullName>
    </recommendedName>
</protein>
<dbReference type="SUPFAM" id="SSF56925">
    <property type="entry name" value="OMPA-like"/>
    <property type="match status" value="1"/>
</dbReference>
<keyword evidence="1 2" id="KW-0732">Signal</keyword>
<dbReference type="InterPro" id="IPR027385">
    <property type="entry name" value="Beta-barrel_OMP"/>
</dbReference>
<feature type="signal peptide" evidence="2">
    <location>
        <begin position="1"/>
        <end position="23"/>
    </location>
</feature>
<dbReference type="EMBL" id="CAKLDI010000002">
    <property type="protein sequence ID" value="CAH0535478.1"/>
    <property type="molecule type" value="Genomic_DNA"/>
</dbReference>
<evidence type="ECO:0000313" key="4">
    <source>
        <dbReference type="EMBL" id="CAH0535478.1"/>
    </source>
</evidence>